<feature type="repeat" description="WD" evidence="8">
    <location>
        <begin position="273"/>
        <end position="309"/>
    </location>
</feature>
<dbReference type="SUPFAM" id="SSF50978">
    <property type="entry name" value="WD40 repeat-like"/>
    <property type="match status" value="1"/>
</dbReference>
<keyword evidence="3" id="KW-0677">Repeat</keyword>
<dbReference type="Pfam" id="PF00400">
    <property type="entry name" value="WD40"/>
    <property type="match status" value="2"/>
</dbReference>
<proteinExistence type="inferred from homology"/>
<dbReference type="InterPro" id="IPR019775">
    <property type="entry name" value="WD40_repeat_CS"/>
</dbReference>
<evidence type="ECO:0000256" key="4">
    <source>
        <dbReference type="ARBA" id="ARBA00022801"/>
    </source>
</evidence>
<dbReference type="PROSITE" id="PS00678">
    <property type="entry name" value="WD_REPEATS_1"/>
    <property type="match status" value="1"/>
</dbReference>
<evidence type="ECO:0000256" key="1">
    <source>
        <dbReference type="ARBA" id="ARBA00005156"/>
    </source>
</evidence>
<protein>
    <recommendedName>
        <fullName evidence="6">methylated diphthine methylhydrolase</fullName>
        <ecNumber evidence="6">3.1.1.97</ecNumber>
    </recommendedName>
</protein>
<dbReference type="InterPro" id="IPR015943">
    <property type="entry name" value="WD40/YVTN_repeat-like_dom_sf"/>
</dbReference>
<dbReference type="PANTHER" id="PTHR46042">
    <property type="entry name" value="DIPHTHINE METHYLTRANSFERASE"/>
    <property type="match status" value="1"/>
</dbReference>
<evidence type="ECO:0000256" key="5">
    <source>
        <dbReference type="ARBA" id="ARBA00038092"/>
    </source>
</evidence>
<dbReference type="Proteomes" id="UP001359485">
    <property type="component" value="Unassembled WGS sequence"/>
</dbReference>
<keyword evidence="4" id="KW-0378">Hydrolase</keyword>
<evidence type="ECO:0000313" key="10">
    <source>
        <dbReference type="Proteomes" id="UP001359485"/>
    </source>
</evidence>
<dbReference type="PANTHER" id="PTHR46042:SF1">
    <property type="entry name" value="DIPHTHINE METHYLTRANSFERASE"/>
    <property type="match status" value="1"/>
</dbReference>
<comment type="catalytic activity">
    <reaction evidence="7">
        <text>diphthine methyl ester-[translation elongation factor 2] + H2O = diphthine-[translation elongation factor 2] + methanol + H(+)</text>
        <dbReference type="Rhea" id="RHEA:42656"/>
        <dbReference type="Rhea" id="RHEA-COMP:10172"/>
        <dbReference type="Rhea" id="RHEA-COMP:10173"/>
        <dbReference type="ChEBI" id="CHEBI:15377"/>
        <dbReference type="ChEBI" id="CHEBI:15378"/>
        <dbReference type="ChEBI" id="CHEBI:17790"/>
        <dbReference type="ChEBI" id="CHEBI:79005"/>
        <dbReference type="ChEBI" id="CHEBI:82696"/>
        <dbReference type="EC" id="3.1.1.97"/>
    </reaction>
</comment>
<comment type="caution">
    <text evidence="9">The sequence shown here is derived from an EMBL/GenBank/DDBJ whole genome shotgun (WGS) entry which is preliminary data.</text>
</comment>
<keyword evidence="2 8" id="KW-0853">WD repeat</keyword>
<name>A0ABR1APC7_POLSC</name>
<keyword evidence="10" id="KW-1185">Reference proteome</keyword>
<dbReference type="InterPro" id="IPR001680">
    <property type="entry name" value="WD40_rpt"/>
</dbReference>
<dbReference type="SMART" id="SM00320">
    <property type="entry name" value="WD40"/>
    <property type="match status" value="3"/>
</dbReference>
<evidence type="ECO:0000256" key="2">
    <source>
        <dbReference type="ARBA" id="ARBA00022574"/>
    </source>
</evidence>
<comment type="similarity">
    <text evidence="5">Belongs to the DPH7 family.</text>
</comment>
<evidence type="ECO:0000256" key="7">
    <source>
        <dbReference type="ARBA" id="ARBA00047551"/>
    </source>
</evidence>
<dbReference type="EC" id="3.1.1.97" evidence="6"/>
<reference evidence="9 10" key="1">
    <citation type="submission" date="2023-09" db="EMBL/GenBank/DDBJ databases">
        <title>Genomes of two closely related lineages of the louse Polyplax serrata with different host specificities.</title>
        <authorList>
            <person name="Martinu J."/>
            <person name="Tarabai H."/>
            <person name="Stefka J."/>
            <person name="Hypsa V."/>
        </authorList>
    </citation>
    <scope>NUCLEOTIDE SEQUENCE [LARGE SCALE GENOMIC DNA]</scope>
    <source>
        <strain evidence="9">98ZLc_SE</strain>
    </source>
</reference>
<dbReference type="InterPro" id="IPR052415">
    <property type="entry name" value="Diphthine_MTase"/>
</dbReference>
<accession>A0ABR1APC7</accession>
<dbReference type="PROSITE" id="PS50082">
    <property type="entry name" value="WD_REPEATS_2"/>
    <property type="match status" value="1"/>
</dbReference>
<dbReference type="Gene3D" id="2.130.10.10">
    <property type="entry name" value="YVTN repeat-like/Quinoprotein amine dehydrogenase"/>
    <property type="match status" value="1"/>
</dbReference>
<evidence type="ECO:0000313" key="9">
    <source>
        <dbReference type="EMBL" id="KAK6624345.1"/>
    </source>
</evidence>
<evidence type="ECO:0000256" key="8">
    <source>
        <dbReference type="PROSITE-ProRule" id="PRU00221"/>
    </source>
</evidence>
<evidence type="ECO:0000256" key="6">
    <source>
        <dbReference type="ARBA" id="ARBA00039131"/>
    </source>
</evidence>
<dbReference type="EMBL" id="JAWJWF010000046">
    <property type="protein sequence ID" value="KAK6624345.1"/>
    <property type="molecule type" value="Genomic_DNA"/>
</dbReference>
<evidence type="ECO:0000256" key="3">
    <source>
        <dbReference type="ARBA" id="ARBA00022737"/>
    </source>
</evidence>
<sequence>MYCSYLVCGLTALTLTATQISHAFKDLRIRVNLSIDVRLPSIETCFLFCLNLRYKMTSDNFKTLHVYDTVENADTVEWCPIEPYKTSFACGTYHLADEPAANCGDSVKEYLRTGGVTIFTITEKELEVNYKVECPAVLDLKWCGRKLNGKIVLAVANAIGEIVLFHFDDKAIMFMSKCVLKKKAGDFLTLSIDWTKQGDDILMCCSDSKGNVTVITVENDKLTILQEWNAHSLEAWIVCFDSFHQNIIYSGGDEGLLKVWDRRSEGSSSVATSKKHSAGVTALTSNIHKEYSLVSGSYDETVLFWDTRSWKRPVEEITASGGIWRLKWEPSNRSRYLLAACVYGGFQIYDTILYKSVSEYKEHKSLAYGADWCHLEDSRIYDPIGNAKSCLVATCSFYDHTLNVSLWREP</sequence>
<comment type="pathway">
    <text evidence="1">Protein modification; peptidyl-diphthamide biosynthesis.</text>
</comment>
<organism evidence="9 10">
    <name type="scientific">Polyplax serrata</name>
    <name type="common">Common mouse louse</name>
    <dbReference type="NCBI Taxonomy" id="468196"/>
    <lineage>
        <taxon>Eukaryota</taxon>
        <taxon>Metazoa</taxon>
        <taxon>Ecdysozoa</taxon>
        <taxon>Arthropoda</taxon>
        <taxon>Hexapoda</taxon>
        <taxon>Insecta</taxon>
        <taxon>Pterygota</taxon>
        <taxon>Neoptera</taxon>
        <taxon>Paraneoptera</taxon>
        <taxon>Psocodea</taxon>
        <taxon>Troctomorpha</taxon>
        <taxon>Phthiraptera</taxon>
        <taxon>Anoplura</taxon>
        <taxon>Polyplacidae</taxon>
        <taxon>Polyplax</taxon>
    </lineage>
</organism>
<gene>
    <name evidence="9" type="ORF">RUM44_011204</name>
</gene>
<dbReference type="InterPro" id="IPR036322">
    <property type="entry name" value="WD40_repeat_dom_sf"/>
</dbReference>